<protein>
    <submittedName>
        <fullName evidence="1">Uncharacterized protein</fullName>
    </submittedName>
</protein>
<name>A0A060QHR1_9PROT</name>
<sequence length="45" mass="4749">MGRTAGAKPRLGATAACLFSEATASVQYDARLDPHAAVTKREETE</sequence>
<evidence type="ECO:0000313" key="1">
    <source>
        <dbReference type="EMBL" id="CDG40213.1"/>
    </source>
</evidence>
<dbReference type="AlphaFoldDB" id="A0A060QHR1"/>
<gene>
    <name evidence="1" type="ORF">ASAP_2168</name>
</gene>
<reference evidence="1 2" key="1">
    <citation type="journal article" date="2014" name="Genome Biol. Evol.">
        <title>Acetic acid bacteria genomes reveal functional traits for adaptation to life in insect guts.</title>
        <authorList>
            <person name="Chouaia B."/>
            <person name="Gaiarsa S."/>
            <person name="Crotti E."/>
            <person name="Comandatore F."/>
            <person name="Degli Esposti M."/>
            <person name="Ricci I."/>
            <person name="Alma A."/>
            <person name="Favia G."/>
            <person name="Bandi C."/>
            <person name="Daffonchio D."/>
        </authorList>
    </citation>
    <scope>NUCLEOTIDE SEQUENCE [LARGE SCALE GENOMIC DNA]</scope>
    <source>
        <strain evidence="1 2">SF2.1</strain>
    </source>
</reference>
<reference evidence="1 2" key="2">
    <citation type="journal article" date="2014" name="PLoS ONE">
        <title>Evolution of mitochondria reconstructed from the energy metabolism of living bacteria.</title>
        <authorList>
            <person name="Degli Esposti M."/>
            <person name="Chouaia B."/>
            <person name="Comandatore F."/>
            <person name="Crotti E."/>
            <person name="Sassera D."/>
            <person name="Lievens P.M."/>
            <person name="Daffonchio D."/>
            <person name="Bandi C."/>
        </authorList>
    </citation>
    <scope>NUCLEOTIDE SEQUENCE [LARGE SCALE GENOMIC DNA]</scope>
    <source>
        <strain evidence="1 2">SF2.1</strain>
    </source>
</reference>
<evidence type="ECO:0000313" key="2">
    <source>
        <dbReference type="Proteomes" id="UP000027583"/>
    </source>
</evidence>
<accession>A0A060QHR1</accession>
<proteinExistence type="predicted"/>
<organism evidence="1 2">
    <name type="scientific">Asaia bogorensis</name>
    <dbReference type="NCBI Taxonomy" id="91915"/>
    <lineage>
        <taxon>Bacteria</taxon>
        <taxon>Pseudomonadati</taxon>
        <taxon>Pseudomonadota</taxon>
        <taxon>Alphaproteobacteria</taxon>
        <taxon>Acetobacterales</taxon>
        <taxon>Acetobacteraceae</taxon>
        <taxon>Asaia</taxon>
    </lineage>
</organism>
<dbReference type="Proteomes" id="UP000027583">
    <property type="component" value="Unassembled WGS sequence"/>
</dbReference>
<comment type="caution">
    <text evidence="1">The sequence shown here is derived from an EMBL/GenBank/DDBJ whole genome shotgun (WGS) entry which is preliminary data.</text>
</comment>
<dbReference type="EMBL" id="CBLX010000013">
    <property type="protein sequence ID" value="CDG40213.1"/>
    <property type="molecule type" value="Genomic_DNA"/>
</dbReference>